<evidence type="ECO:0000256" key="1">
    <source>
        <dbReference type="SAM" id="SignalP"/>
    </source>
</evidence>
<keyword evidence="1" id="KW-0732">Signal</keyword>
<dbReference type="InterPro" id="IPR002469">
    <property type="entry name" value="Peptidase_S9B_N"/>
</dbReference>
<feature type="chain" id="PRO_5011479246" evidence="1">
    <location>
        <begin position="24"/>
        <end position="787"/>
    </location>
</feature>
<dbReference type="STRING" id="551991.SAMN05192529_10518"/>
<protein>
    <submittedName>
        <fullName evidence="4">Dipeptidyl aminopeptidase/acylaminoacyl peptidase</fullName>
    </submittedName>
</protein>
<dbReference type="GO" id="GO:0008236">
    <property type="term" value="F:serine-type peptidase activity"/>
    <property type="evidence" value="ECO:0007669"/>
    <property type="project" value="InterPro"/>
</dbReference>
<feature type="domain" description="Peptidase S9 prolyl oligopeptidase catalytic" evidence="2">
    <location>
        <begin position="574"/>
        <end position="768"/>
    </location>
</feature>
<dbReference type="InterPro" id="IPR050278">
    <property type="entry name" value="Serine_Prot_S9B/DPPIV"/>
</dbReference>
<keyword evidence="4" id="KW-0645">Protease</keyword>
<evidence type="ECO:0000259" key="3">
    <source>
        <dbReference type="Pfam" id="PF00930"/>
    </source>
</evidence>
<dbReference type="GO" id="GO:0004177">
    <property type="term" value="F:aminopeptidase activity"/>
    <property type="evidence" value="ECO:0007669"/>
    <property type="project" value="UniProtKB-KW"/>
</dbReference>
<dbReference type="InterPro" id="IPR029058">
    <property type="entry name" value="AB_hydrolase_fold"/>
</dbReference>
<proteinExistence type="predicted"/>
<dbReference type="SUPFAM" id="SSF53474">
    <property type="entry name" value="alpha/beta-Hydrolases"/>
    <property type="match status" value="1"/>
</dbReference>
<dbReference type="RefSeq" id="WP_244518758.1">
    <property type="nucleotide sequence ID" value="NZ_FNQY01000005.1"/>
</dbReference>
<dbReference type="Gene3D" id="2.140.10.30">
    <property type="entry name" value="Dipeptidylpeptidase IV, N-terminal domain"/>
    <property type="match status" value="1"/>
</dbReference>
<accession>A0A1H3XAG4</accession>
<dbReference type="PANTHER" id="PTHR11731:SF118">
    <property type="entry name" value="BLR1971 PROTEIN"/>
    <property type="match status" value="1"/>
</dbReference>
<keyword evidence="5" id="KW-1185">Reference proteome</keyword>
<dbReference type="Proteomes" id="UP000199041">
    <property type="component" value="Unassembled WGS sequence"/>
</dbReference>
<reference evidence="4 5" key="1">
    <citation type="submission" date="2016-10" db="EMBL/GenBank/DDBJ databases">
        <authorList>
            <person name="de Groot N.N."/>
        </authorList>
    </citation>
    <scope>NUCLEOTIDE SEQUENCE [LARGE SCALE GENOMIC DNA]</scope>
    <source>
        <strain evidence="4 5">Vu-144</strain>
    </source>
</reference>
<dbReference type="Pfam" id="PF00930">
    <property type="entry name" value="DPPIV_N"/>
    <property type="match status" value="1"/>
</dbReference>
<sequence>MLKPILAMLILSGVAINGSVVHAQVNEQTAGAENQVLTVEDYQRAEQFLGYNLNQYVDRSDVRPNWIRGTHQFWYRILTDKGSEFVIVDAQKGSRSPAFDAGNLASQLTAKTGDNMNADRLPLKTIQFSDDLKSIEFAYKGQMWNYDINKKALSAGVQADGIKTDRRHGPLQKEPGVISPDKAKEVFIRDYNLWVRSLVDGKETQLTTDGIKDFGYSTDNAGWVHSDRAVVTWSPDSKKVATYKQDQRNVHDMYLVSTNVGAPKLEAWKYELPGDTAIFKIHRCVVYVDQPKVVMLDVPADPRRSTLSDNISNDGRMNDIEWSEDGSKLAFVSTSRDHKIEKVRMADASTGAVREIFQETVPTQFESGWDAINWRYLSGTGEIIWFSERDNYGHLYLYDAKTGALKNTITAGNYIVTDLKKVDRKNRKLYFMAVGLQKENPYFAQLCTVGMDGKDFKILTPEVGNHSIYFSPDEKYYVDAYSQPNIPPVTLLRSLDGKKTVKLETAGVERLKAVGWKPITPITVKAADGKTDLYGLLYLPTHLDPNKKYPIIDYIYPGPQGGSVGGWSFTASRNDNQSLAELGFIVLQLEGSSNPNRTKQFHDMSYGHMATNTLPDQIAAIRQLAAERPYIDTNKVGIWGHSGGGFATAAAMFKYPDFFKVGIAESGNHDNRNYEADWGERYNGLVQHSDYAAQANELYAGQLKGKLLLVHGLADDNVPPSNTLLVVEALEKAGKDFDLIVFPNSRHGYGEYSTYMMRRRWDYFVKNLLGKTPPKEFNIHYQRDPRL</sequence>
<keyword evidence="4" id="KW-0031">Aminopeptidase</keyword>
<evidence type="ECO:0000259" key="2">
    <source>
        <dbReference type="Pfam" id="PF00326"/>
    </source>
</evidence>
<dbReference type="SUPFAM" id="SSF82171">
    <property type="entry name" value="DPP6 N-terminal domain-like"/>
    <property type="match status" value="1"/>
</dbReference>
<feature type="domain" description="Dipeptidylpeptidase IV N-terminal" evidence="3">
    <location>
        <begin position="134"/>
        <end position="488"/>
    </location>
</feature>
<organism evidence="4 5">
    <name type="scientific">Arachidicoccus rhizosphaerae</name>
    <dbReference type="NCBI Taxonomy" id="551991"/>
    <lineage>
        <taxon>Bacteria</taxon>
        <taxon>Pseudomonadati</taxon>
        <taxon>Bacteroidota</taxon>
        <taxon>Chitinophagia</taxon>
        <taxon>Chitinophagales</taxon>
        <taxon>Chitinophagaceae</taxon>
        <taxon>Arachidicoccus</taxon>
    </lineage>
</organism>
<keyword evidence="4" id="KW-0378">Hydrolase</keyword>
<dbReference type="PANTHER" id="PTHR11731">
    <property type="entry name" value="PROTEASE FAMILY S9B,C DIPEPTIDYL-PEPTIDASE IV-RELATED"/>
    <property type="match status" value="1"/>
</dbReference>
<feature type="signal peptide" evidence="1">
    <location>
        <begin position="1"/>
        <end position="23"/>
    </location>
</feature>
<dbReference type="InterPro" id="IPR001375">
    <property type="entry name" value="Peptidase_S9_cat"/>
</dbReference>
<dbReference type="AlphaFoldDB" id="A0A1H3XAG4"/>
<dbReference type="Gene3D" id="3.40.50.1820">
    <property type="entry name" value="alpha/beta hydrolase"/>
    <property type="match status" value="1"/>
</dbReference>
<dbReference type="EMBL" id="FNQY01000005">
    <property type="protein sequence ID" value="SDZ95612.1"/>
    <property type="molecule type" value="Genomic_DNA"/>
</dbReference>
<evidence type="ECO:0000313" key="4">
    <source>
        <dbReference type="EMBL" id="SDZ95612.1"/>
    </source>
</evidence>
<evidence type="ECO:0000313" key="5">
    <source>
        <dbReference type="Proteomes" id="UP000199041"/>
    </source>
</evidence>
<dbReference type="Pfam" id="PF00326">
    <property type="entry name" value="Peptidase_S9"/>
    <property type="match status" value="1"/>
</dbReference>
<dbReference type="GO" id="GO:0006508">
    <property type="term" value="P:proteolysis"/>
    <property type="evidence" value="ECO:0007669"/>
    <property type="project" value="InterPro"/>
</dbReference>
<gene>
    <name evidence="4" type="ORF">SAMN05192529_10518</name>
</gene>
<name>A0A1H3XAG4_9BACT</name>